<evidence type="ECO:0000256" key="1">
    <source>
        <dbReference type="ARBA" id="ARBA00023015"/>
    </source>
</evidence>
<sequence>MTDVTPPKPLSTKDRLIRAAANLFRNRGYHGVGLNELLVEAKAPKGSLYHHFPNGKADLALASATWASDQMLRLIASSFDPADTFAAGATTLCHKLAKLFDSAGKWSGCPVSATLFEGPENEDFHTHAAHLFQGWITEVEQHALRLGQSPEQAHRSAENLYLLMQGGWQLARVQRDSDILRRLPDQMCHFESA</sequence>
<dbReference type="PANTHER" id="PTHR47506:SF3">
    <property type="entry name" value="HTH-TYPE TRANSCRIPTIONAL REGULATOR LMRA"/>
    <property type="match status" value="1"/>
</dbReference>
<keyword evidence="1" id="KW-0805">Transcription regulation</keyword>
<evidence type="ECO:0000313" key="6">
    <source>
        <dbReference type="EMBL" id="WZK89731.1"/>
    </source>
</evidence>
<dbReference type="InterPro" id="IPR036271">
    <property type="entry name" value="Tet_transcr_reg_TetR-rel_C_sf"/>
</dbReference>
<dbReference type="InterPro" id="IPR009057">
    <property type="entry name" value="Homeodomain-like_sf"/>
</dbReference>
<accession>A0ABZ2XUF8</accession>
<keyword evidence="2 4" id="KW-0238">DNA-binding</keyword>
<gene>
    <name evidence="6" type="ORF">QEZ52_04060</name>
</gene>
<dbReference type="PANTHER" id="PTHR47506">
    <property type="entry name" value="TRANSCRIPTIONAL REGULATORY PROTEIN"/>
    <property type="match status" value="1"/>
</dbReference>
<keyword evidence="7" id="KW-1185">Reference proteome</keyword>
<dbReference type="SUPFAM" id="SSF46689">
    <property type="entry name" value="Homeodomain-like"/>
    <property type="match status" value="1"/>
</dbReference>
<dbReference type="SUPFAM" id="SSF48498">
    <property type="entry name" value="Tetracyclin repressor-like, C-terminal domain"/>
    <property type="match status" value="1"/>
</dbReference>
<evidence type="ECO:0000256" key="4">
    <source>
        <dbReference type="PROSITE-ProRule" id="PRU00335"/>
    </source>
</evidence>
<dbReference type="Proteomes" id="UP001623232">
    <property type="component" value="Chromosome"/>
</dbReference>
<dbReference type="InterPro" id="IPR054156">
    <property type="entry name" value="YxaF_TetR_C"/>
</dbReference>
<feature type="domain" description="HTH tetR-type" evidence="5">
    <location>
        <begin position="10"/>
        <end position="70"/>
    </location>
</feature>
<evidence type="ECO:0000256" key="2">
    <source>
        <dbReference type="ARBA" id="ARBA00023125"/>
    </source>
</evidence>
<dbReference type="PROSITE" id="PS50977">
    <property type="entry name" value="HTH_TETR_2"/>
    <property type="match status" value="1"/>
</dbReference>
<dbReference type="Pfam" id="PF21993">
    <property type="entry name" value="TetR_C_13_2"/>
    <property type="match status" value="1"/>
</dbReference>
<reference evidence="6 7" key="1">
    <citation type="submission" date="2023-04" db="EMBL/GenBank/DDBJ databases">
        <title>Complete genome sequence of Alisedimentitalea scapharcae.</title>
        <authorList>
            <person name="Rong J.-C."/>
            <person name="Yi M.-L."/>
            <person name="Zhao Q."/>
        </authorList>
    </citation>
    <scope>NUCLEOTIDE SEQUENCE [LARGE SCALE GENOMIC DNA]</scope>
    <source>
        <strain evidence="6 7">KCTC 42119</strain>
    </source>
</reference>
<dbReference type="PRINTS" id="PR00455">
    <property type="entry name" value="HTHTETR"/>
</dbReference>
<dbReference type="InterPro" id="IPR001647">
    <property type="entry name" value="HTH_TetR"/>
</dbReference>
<dbReference type="Gene3D" id="1.10.357.10">
    <property type="entry name" value="Tetracycline Repressor, domain 2"/>
    <property type="match status" value="1"/>
</dbReference>
<dbReference type="EMBL" id="CP123584">
    <property type="protein sequence ID" value="WZK89731.1"/>
    <property type="molecule type" value="Genomic_DNA"/>
</dbReference>
<keyword evidence="3" id="KW-0804">Transcription</keyword>
<dbReference type="RefSeq" id="WP_406648164.1">
    <property type="nucleotide sequence ID" value="NZ_CP123584.1"/>
</dbReference>
<dbReference type="Pfam" id="PF00440">
    <property type="entry name" value="TetR_N"/>
    <property type="match status" value="1"/>
</dbReference>
<organism evidence="6 7">
    <name type="scientific">Aliisedimentitalea scapharcae</name>
    <dbReference type="NCBI Taxonomy" id="1524259"/>
    <lineage>
        <taxon>Bacteria</taxon>
        <taxon>Pseudomonadati</taxon>
        <taxon>Pseudomonadota</taxon>
        <taxon>Alphaproteobacteria</taxon>
        <taxon>Rhodobacterales</taxon>
        <taxon>Roseobacteraceae</taxon>
        <taxon>Aliisedimentitalea</taxon>
    </lineage>
</organism>
<protein>
    <submittedName>
        <fullName evidence="6">TetR/AcrR family transcriptional regulator</fullName>
    </submittedName>
</protein>
<proteinExistence type="predicted"/>
<evidence type="ECO:0000259" key="5">
    <source>
        <dbReference type="PROSITE" id="PS50977"/>
    </source>
</evidence>
<evidence type="ECO:0000313" key="7">
    <source>
        <dbReference type="Proteomes" id="UP001623232"/>
    </source>
</evidence>
<name>A0ABZ2XUF8_9RHOB</name>
<evidence type="ECO:0000256" key="3">
    <source>
        <dbReference type="ARBA" id="ARBA00023163"/>
    </source>
</evidence>
<feature type="DNA-binding region" description="H-T-H motif" evidence="4">
    <location>
        <begin position="33"/>
        <end position="52"/>
    </location>
</feature>